<dbReference type="InterPro" id="IPR019734">
    <property type="entry name" value="TPR_rpt"/>
</dbReference>
<proteinExistence type="predicted"/>
<dbReference type="OrthoDB" id="348005at2759"/>
<feature type="domain" description="CS" evidence="2">
    <location>
        <begin position="4"/>
        <end position="90"/>
    </location>
</feature>
<gene>
    <name evidence="4" type="primary">LOC107221996</name>
</gene>
<protein>
    <submittedName>
        <fullName evidence="4">Dynein axonemal assembly factor 4-like isoform X1</fullName>
    </submittedName>
</protein>
<dbReference type="Proteomes" id="UP000829291">
    <property type="component" value="Chromosome 1"/>
</dbReference>
<dbReference type="GeneID" id="107221996"/>
<dbReference type="AlphaFoldDB" id="A0A6J0BQ46"/>
<reference evidence="4" key="1">
    <citation type="submission" date="2025-08" db="UniProtKB">
        <authorList>
            <consortium name="RefSeq"/>
        </authorList>
    </citation>
    <scope>IDENTIFICATION</scope>
    <source>
        <tissue evidence="4">Thorax and Abdomen</tissue>
    </source>
</reference>
<dbReference type="Gene3D" id="1.25.40.10">
    <property type="entry name" value="Tetratricopeptide repeat domain"/>
    <property type="match status" value="1"/>
</dbReference>
<evidence type="ECO:0000256" key="1">
    <source>
        <dbReference type="SAM" id="MobiDB-lite"/>
    </source>
</evidence>
<dbReference type="SUPFAM" id="SSF49764">
    <property type="entry name" value="HSP20-like chaperones"/>
    <property type="match status" value="1"/>
</dbReference>
<dbReference type="GO" id="GO:0036158">
    <property type="term" value="P:outer dynein arm assembly"/>
    <property type="evidence" value="ECO:0007669"/>
    <property type="project" value="TreeGrafter"/>
</dbReference>
<dbReference type="PANTHER" id="PTHR46492">
    <property type="entry name" value="DYNEIN ASSEMBLY FACTOR 4, AXONEMAL"/>
    <property type="match status" value="1"/>
</dbReference>
<keyword evidence="3" id="KW-1185">Reference proteome</keyword>
<organism evidence="4">
    <name type="scientific">Neodiprion lecontei</name>
    <name type="common">Redheaded pine sawfly</name>
    <dbReference type="NCBI Taxonomy" id="441921"/>
    <lineage>
        <taxon>Eukaryota</taxon>
        <taxon>Metazoa</taxon>
        <taxon>Ecdysozoa</taxon>
        <taxon>Arthropoda</taxon>
        <taxon>Hexapoda</taxon>
        <taxon>Insecta</taxon>
        <taxon>Pterygota</taxon>
        <taxon>Neoptera</taxon>
        <taxon>Endopterygota</taxon>
        <taxon>Hymenoptera</taxon>
        <taxon>Tenthredinoidea</taxon>
        <taxon>Diprionidae</taxon>
        <taxon>Diprioninae</taxon>
        <taxon>Neodiprion</taxon>
    </lineage>
</organism>
<dbReference type="Pfam" id="PF04969">
    <property type="entry name" value="CS"/>
    <property type="match status" value="1"/>
</dbReference>
<dbReference type="PANTHER" id="PTHR46492:SF1">
    <property type="entry name" value="DYNEIN AXONEMAL ASSEMBLY FACTOR 4"/>
    <property type="match status" value="1"/>
</dbReference>
<dbReference type="GO" id="GO:0003341">
    <property type="term" value="P:cilium movement"/>
    <property type="evidence" value="ECO:0007669"/>
    <property type="project" value="TreeGrafter"/>
</dbReference>
<dbReference type="SUPFAM" id="SSF48452">
    <property type="entry name" value="TPR-like"/>
    <property type="match status" value="1"/>
</dbReference>
<feature type="compositionally biased region" description="Polar residues" evidence="1">
    <location>
        <begin position="291"/>
        <end position="305"/>
    </location>
</feature>
<dbReference type="InParanoid" id="A0A6J0BQ46"/>
<dbReference type="PROSITE" id="PS51203">
    <property type="entry name" value="CS"/>
    <property type="match status" value="1"/>
</dbReference>
<feature type="region of interest" description="Disordered" evidence="1">
    <location>
        <begin position="258"/>
        <end position="305"/>
    </location>
</feature>
<evidence type="ECO:0000313" key="4">
    <source>
        <dbReference type="RefSeq" id="XP_015516675.2"/>
    </source>
</evidence>
<dbReference type="GO" id="GO:0036159">
    <property type="term" value="P:inner dynein arm assembly"/>
    <property type="evidence" value="ECO:0007669"/>
    <property type="project" value="TreeGrafter"/>
</dbReference>
<dbReference type="Gene3D" id="2.60.40.790">
    <property type="match status" value="1"/>
</dbReference>
<feature type="compositionally biased region" description="Polar residues" evidence="1">
    <location>
        <begin position="264"/>
        <end position="274"/>
    </location>
</feature>
<dbReference type="SMART" id="SM00028">
    <property type="entry name" value="TPR"/>
    <property type="match status" value="3"/>
</dbReference>
<sequence>MPAIVIKEYSWRQTDDSVVVSTPLFGNPKNVDLFTSTNYIKASYPPFVLELFLWGNILEHESKCILDKEQANVVFTLKKADLGLIWPSLLEDLDKHAKKERRTRALEQAQVMAEERAKARSEKRHKLQKQAVRAQINLDTATLNKIDLLRDTERKQAMNDFEEWRCTMQNPILSSIEGEVQENRKAYRPPLKWFKDEAGELKSREMTQKEILNQGLTLKMENSPALKQLEQARVELSDINDTSLNESRIEEIKHHESNVAHFTGGSSTALQDVQKSNESDSSSSSEVSESDCTTGETSSFSTTQSFIKEMNEKRLKKFYSERAEKSPKPGKQIIRNVLTQKNFKANTIFDEPKKAIPLPRQNGIINVKFSERTFPTPARESHQVEEQEWLEKQAAARRQTGFILEDLRPEELDPQWLKDKGDEFFKAGNYLGAISAYSHGIKLSPKMSSLYSNRSAAHYALGNYFRCTEDCSKALELMVPHCKGNLDSRAKCHARRGAALCKLSSPQHGIPELEAALKLDPENATIKRDLLAAKQYFDIHKQ</sequence>
<evidence type="ECO:0000259" key="2">
    <source>
        <dbReference type="PROSITE" id="PS51203"/>
    </source>
</evidence>
<dbReference type="RefSeq" id="XP_015516675.2">
    <property type="nucleotide sequence ID" value="XM_015661189.2"/>
</dbReference>
<dbReference type="InterPro" id="IPR011990">
    <property type="entry name" value="TPR-like_helical_dom_sf"/>
</dbReference>
<dbReference type="InterPro" id="IPR052004">
    <property type="entry name" value="Dynein_assembly_factor_4"/>
</dbReference>
<dbReference type="KEGG" id="nlo:107221996"/>
<accession>A0A6J0BQ46</accession>
<evidence type="ECO:0000313" key="3">
    <source>
        <dbReference type="Proteomes" id="UP000829291"/>
    </source>
</evidence>
<dbReference type="InterPro" id="IPR008978">
    <property type="entry name" value="HSP20-like_chaperone"/>
</dbReference>
<dbReference type="InterPro" id="IPR007052">
    <property type="entry name" value="CS_dom"/>
</dbReference>
<name>A0A6J0BQ46_NEOLC</name>